<protein>
    <recommendedName>
        <fullName evidence="4">Integral membrane protein</fullName>
    </recommendedName>
</protein>
<dbReference type="RefSeq" id="WP_133742381.1">
    <property type="nucleotide sequence ID" value="NZ_SNYN01000014.1"/>
</dbReference>
<gene>
    <name evidence="2" type="ORF">EV190_11429</name>
</gene>
<evidence type="ECO:0008006" key="4">
    <source>
        <dbReference type="Google" id="ProtNLM"/>
    </source>
</evidence>
<reference evidence="2 3" key="1">
    <citation type="submission" date="2019-03" db="EMBL/GenBank/DDBJ databases">
        <title>Genomic Encyclopedia of Type Strains, Phase IV (KMG-IV): sequencing the most valuable type-strain genomes for metagenomic binning, comparative biology and taxonomic classification.</title>
        <authorList>
            <person name="Goeker M."/>
        </authorList>
    </citation>
    <scope>NUCLEOTIDE SEQUENCE [LARGE SCALE GENOMIC DNA]</scope>
    <source>
        <strain evidence="2 3">DSM 46770</strain>
    </source>
</reference>
<sequence>MVDALTTTIQTASLVLAVWCLVSSFRGKPMLVPHLVGIAVLEVLLLVQLVVSITLMADGHRPADTPTFVSYLATAVLAPVACAVWGFTERSRWGPAVIAFACLVLPVLMVRLEQIWNPLVV</sequence>
<keyword evidence="1" id="KW-0472">Membrane</keyword>
<feature type="transmembrane region" description="Helical" evidence="1">
    <location>
        <begin position="93"/>
        <end position="112"/>
    </location>
</feature>
<comment type="caution">
    <text evidence="2">The sequence shown here is derived from an EMBL/GenBank/DDBJ whole genome shotgun (WGS) entry which is preliminary data.</text>
</comment>
<keyword evidence="3" id="KW-1185">Reference proteome</keyword>
<dbReference type="OrthoDB" id="3828660at2"/>
<feature type="transmembrane region" description="Helical" evidence="1">
    <location>
        <begin position="68"/>
        <end position="87"/>
    </location>
</feature>
<name>A0A4R6UWR5_9ACTN</name>
<keyword evidence="1" id="KW-1133">Transmembrane helix</keyword>
<keyword evidence="1" id="KW-0812">Transmembrane</keyword>
<evidence type="ECO:0000313" key="2">
    <source>
        <dbReference type="EMBL" id="TDQ49985.1"/>
    </source>
</evidence>
<evidence type="ECO:0000313" key="3">
    <source>
        <dbReference type="Proteomes" id="UP000295281"/>
    </source>
</evidence>
<dbReference type="AlphaFoldDB" id="A0A4R6UWR5"/>
<dbReference type="EMBL" id="SNYN01000014">
    <property type="protein sequence ID" value="TDQ49985.1"/>
    <property type="molecule type" value="Genomic_DNA"/>
</dbReference>
<accession>A0A4R6UWR5</accession>
<feature type="transmembrane region" description="Helical" evidence="1">
    <location>
        <begin position="34"/>
        <end position="56"/>
    </location>
</feature>
<dbReference type="Proteomes" id="UP000295281">
    <property type="component" value="Unassembled WGS sequence"/>
</dbReference>
<evidence type="ECO:0000256" key="1">
    <source>
        <dbReference type="SAM" id="Phobius"/>
    </source>
</evidence>
<proteinExistence type="predicted"/>
<organism evidence="2 3">
    <name type="scientific">Actinorugispora endophytica</name>
    <dbReference type="NCBI Taxonomy" id="1605990"/>
    <lineage>
        <taxon>Bacteria</taxon>
        <taxon>Bacillati</taxon>
        <taxon>Actinomycetota</taxon>
        <taxon>Actinomycetes</taxon>
        <taxon>Streptosporangiales</taxon>
        <taxon>Nocardiopsidaceae</taxon>
        <taxon>Actinorugispora</taxon>
    </lineage>
</organism>